<dbReference type="GO" id="GO:0000324">
    <property type="term" value="C:fungal-type vacuole"/>
    <property type="evidence" value="ECO:0007669"/>
    <property type="project" value="TreeGrafter"/>
</dbReference>
<dbReference type="SUPFAM" id="SSF53474">
    <property type="entry name" value="alpha/beta-Hydrolases"/>
    <property type="match status" value="1"/>
</dbReference>
<evidence type="ECO:0000256" key="4">
    <source>
        <dbReference type="ARBA" id="ARBA00022801"/>
    </source>
</evidence>
<evidence type="ECO:0000256" key="5">
    <source>
        <dbReference type="ARBA" id="ARBA00023180"/>
    </source>
</evidence>
<dbReference type="EMBL" id="CAJMWY010004076">
    <property type="protein sequence ID" value="CAE6517530.1"/>
    <property type="molecule type" value="Genomic_DNA"/>
</dbReference>
<organism evidence="7 8">
    <name type="scientific">Rhizoctonia solani</name>
    <dbReference type="NCBI Taxonomy" id="456999"/>
    <lineage>
        <taxon>Eukaryota</taxon>
        <taxon>Fungi</taxon>
        <taxon>Dikarya</taxon>
        <taxon>Basidiomycota</taxon>
        <taxon>Agaricomycotina</taxon>
        <taxon>Agaricomycetes</taxon>
        <taxon>Cantharellales</taxon>
        <taxon>Ceratobasidiaceae</taxon>
        <taxon>Rhizoctonia</taxon>
    </lineage>
</organism>
<dbReference type="Proteomes" id="UP000663861">
    <property type="component" value="Unassembled WGS sequence"/>
</dbReference>
<keyword evidence="2 6" id="KW-0121">Carboxypeptidase</keyword>
<accession>A0A8H3D8F3</accession>
<protein>
    <recommendedName>
        <fullName evidence="6">Carboxypeptidase</fullName>
        <ecNumber evidence="6">3.4.16.-</ecNumber>
    </recommendedName>
</protein>
<dbReference type="PRINTS" id="PR00724">
    <property type="entry name" value="CRBOXYPTASEC"/>
</dbReference>
<dbReference type="AlphaFoldDB" id="A0A8H3D8F3"/>
<keyword evidence="3 6" id="KW-0645">Protease</keyword>
<sequence>MITFSWFIFPSLLSMALADGQISPVDGIIGGVSQQPNETGVSALKLAFVESVSETASNISTTITPGKLRYVENSGICETTPGVYQASGYADIALNQSMWFWFFAARENSDMAPLAVWLNGGPGSSSMLGLFQENGPCRMNSDEETVSRNPYSWNEYANMLYIDQPIGAGYSYGDIVVESSKDAAVDMWKMLQIFFSDPKFKQYAPRDFAIWTESYGGHYGPAFAEYFLKQNAEIAAGRIPGVTINLKVLSIGNGITDPYSQYPGYVNYALSNPYHQLVTNEIIENGNETVFMTGGCLSKIANCTETGTNAACRSAQGYCNSYVLNRLHGRYNVYDVRVKDSQYPYDLSKLLSNSSFMASIGAQSAWKARNFDVYNNFGTTGDWMRNSRPILEKIIDAGVRTLLVNGDADYMCNYMGFELMIDALQTKFSEEYKQQTWTNWTVAGNPAGLYKNAGMLSYIRVHGAGHKIPAYGNGNLEVGQAALLYFVQAMQGKSVSST</sequence>
<feature type="signal peptide" evidence="6">
    <location>
        <begin position="1"/>
        <end position="18"/>
    </location>
</feature>
<evidence type="ECO:0000313" key="8">
    <source>
        <dbReference type="Proteomes" id="UP000663861"/>
    </source>
</evidence>
<evidence type="ECO:0000256" key="1">
    <source>
        <dbReference type="ARBA" id="ARBA00009431"/>
    </source>
</evidence>
<keyword evidence="6" id="KW-0732">Signal</keyword>
<keyword evidence="5" id="KW-0325">Glycoprotein</keyword>
<evidence type="ECO:0000256" key="3">
    <source>
        <dbReference type="ARBA" id="ARBA00022670"/>
    </source>
</evidence>
<dbReference type="GO" id="GO:0006508">
    <property type="term" value="P:proteolysis"/>
    <property type="evidence" value="ECO:0007669"/>
    <property type="project" value="UniProtKB-KW"/>
</dbReference>
<feature type="chain" id="PRO_5034356357" description="Carboxypeptidase" evidence="6">
    <location>
        <begin position="19"/>
        <end position="498"/>
    </location>
</feature>
<evidence type="ECO:0000256" key="6">
    <source>
        <dbReference type="RuleBase" id="RU361156"/>
    </source>
</evidence>
<proteinExistence type="inferred from homology"/>
<dbReference type="Gene3D" id="3.40.50.1820">
    <property type="entry name" value="alpha/beta hydrolase"/>
    <property type="match status" value="1"/>
</dbReference>
<dbReference type="InterPro" id="IPR029058">
    <property type="entry name" value="AB_hydrolase_fold"/>
</dbReference>
<comment type="similarity">
    <text evidence="1 6">Belongs to the peptidase S10 family.</text>
</comment>
<dbReference type="GO" id="GO:0004185">
    <property type="term" value="F:serine-type carboxypeptidase activity"/>
    <property type="evidence" value="ECO:0007669"/>
    <property type="project" value="UniProtKB-UniRule"/>
</dbReference>
<dbReference type="EC" id="3.4.16.-" evidence="6"/>
<evidence type="ECO:0000313" key="7">
    <source>
        <dbReference type="EMBL" id="CAE6517530.1"/>
    </source>
</evidence>
<dbReference type="PROSITE" id="PS00131">
    <property type="entry name" value="CARBOXYPEPT_SER_SER"/>
    <property type="match status" value="1"/>
</dbReference>
<gene>
    <name evidence="7" type="ORF">RDB_LOCUS149975</name>
</gene>
<dbReference type="InterPro" id="IPR001563">
    <property type="entry name" value="Peptidase_S10"/>
</dbReference>
<dbReference type="PANTHER" id="PTHR11802:SF64">
    <property type="entry name" value="CARBOXYPEPTIDASE"/>
    <property type="match status" value="1"/>
</dbReference>
<name>A0A8H3D8F3_9AGAM</name>
<dbReference type="Pfam" id="PF00450">
    <property type="entry name" value="Peptidase_S10"/>
    <property type="match status" value="1"/>
</dbReference>
<evidence type="ECO:0000256" key="2">
    <source>
        <dbReference type="ARBA" id="ARBA00022645"/>
    </source>
</evidence>
<reference evidence="7" key="1">
    <citation type="submission" date="2021-01" db="EMBL/GenBank/DDBJ databases">
        <authorList>
            <person name="Kaushik A."/>
        </authorList>
    </citation>
    <scope>NUCLEOTIDE SEQUENCE</scope>
    <source>
        <strain evidence="7">AG4-RS23</strain>
    </source>
</reference>
<dbReference type="PANTHER" id="PTHR11802">
    <property type="entry name" value="SERINE PROTEASE FAMILY S10 SERINE CARBOXYPEPTIDASE"/>
    <property type="match status" value="1"/>
</dbReference>
<dbReference type="Gene3D" id="1.10.287.410">
    <property type="match status" value="1"/>
</dbReference>
<dbReference type="InterPro" id="IPR018202">
    <property type="entry name" value="Ser_caboxypep_ser_AS"/>
</dbReference>
<keyword evidence="4 6" id="KW-0378">Hydrolase</keyword>
<comment type="caution">
    <text evidence="7">The sequence shown here is derived from an EMBL/GenBank/DDBJ whole genome shotgun (WGS) entry which is preliminary data.</text>
</comment>